<accession>A0AAN8X6N4</accession>
<comment type="caution">
    <text evidence="2">The sequence shown here is derived from an EMBL/GenBank/DDBJ whole genome shotgun (WGS) entry which is preliminary data.</text>
</comment>
<evidence type="ECO:0000256" key="1">
    <source>
        <dbReference type="SAM" id="Phobius"/>
    </source>
</evidence>
<gene>
    <name evidence="2" type="ORF">SK128_015333</name>
</gene>
<sequence length="196" mass="21083">MTKLSLADRCVIFVLIIIGISTLSTGVSIFLKGGYSEGALVAIACGGNLLIIVIIISVITKCSNHDENSDEGARSPPLAQEDLPPNYRLTWRKEFMEKSPEHLKAYLESGIDFSLIDEPPRGRIPFIKTSDLYAGVHGPTSVSSSTSSGIGLDSSSHSSSSGISFVIPAVINTNEVNIAYEYDEGLPSYEEAQTQR</sequence>
<feature type="transmembrane region" description="Helical" evidence="1">
    <location>
        <begin position="38"/>
        <end position="59"/>
    </location>
</feature>
<dbReference type="EMBL" id="JAXCGZ010011403">
    <property type="protein sequence ID" value="KAK7074953.1"/>
    <property type="molecule type" value="Genomic_DNA"/>
</dbReference>
<dbReference type="Proteomes" id="UP001381693">
    <property type="component" value="Unassembled WGS sequence"/>
</dbReference>
<keyword evidence="3" id="KW-1185">Reference proteome</keyword>
<keyword evidence="1" id="KW-0812">Transmembrane</keyword>
<dbReference type="AlphaFoldDB" id="A0AAN8X6N4"/>
<feature type="transmembrane region" description="Helical" evidence="1">
    <location>
        <begin position="12"/>
        <end position="31"/>
    </location>
</feature>
<proteinExistence type="predicted"/>
<evidence type="ECO:0000313" key="2">
    <source>
        <dbReference type="EMBL" id="KAK7074953.1"/>
    </source>
</evidence>
<name>A0AAN8X6N4_HALRR</name>
<keyword evidence="1" id="KW-1133">Transmembrane helix</keyword>
<reference evidence="2 3" key="1">
    <citation type="submission" date="2023-11" db="EMBL/GenBank/DDBJ databases">
        <title>Halocaridina rubra genome assembly.</title>
        <authorList>
            <person name="Smith C."/>
        </authorList>
    </citation>
    <scope>NUCLEOTIDE SEQUENCE [LARGE SCALE GENOMIC DNA]</scope>
    <source>
        <strain evidence="2">EP-1</strain>
        <tissue evidence="2">Whole</tissue>
    </source>
</reference>
<organism evidence="2 3">
    <name type="scientific">Halocaridina rubra</name>
    <name type="common">Hawaiian red shrimp</name>
    <dbReference type="NCBI Taxonomy" id="373956"/>
    <lineage>
        <taxon>Eukaryota</taxon>
        <taxon>Metazoa</taxon>
        <taxon>Ecdysozoa</taxon>
        <taxon>Arthropoda</taxon>
        <taxon>Crustacea</taxon>
        <taxon>Multicrustacea</taxon>
        <taxon>Malacostraca</taxon>
        <taxon>Eumalacostraca</taxon>
        <taxon>Eucarida</taxon>
        <taxon>Decapoda</taxon>
        <taxon>Pleocyemata</taxon>
        <taxon>Caridea</taxon>
        <taxon>Atyoidea</taxon>
        <taxon>Atyidae</taxon>
        <taxon>Halocaridina</taxon>
    </lineage>
</organism>
<evidence type="ECO:0000313" key="3">
    <source>
        <dbReference type="Proteomes" id="UP001381693"/>
    </source>
</evidence>
<keyword evidence="1" id="KW-0472">Membrane</keyword>
<protein>
    <submittedName>
        <fullName evidence="2">Uncharacterized protein</fullName>
    </submittedName>
</protein>